<dbReference type="GO" id="GO:0008379">
    <property type="term" value="F:thioredoxin peroxidase activity"/>
    <property type="evidence" value="ECO:0007669"/>
    <property type="project" value="TreeGrafter"/>
</dbReference>
<evidence type="ECO:0000256" key="9">
    <source>
        <dbReference type="ARBA" id="ARBA00023284"/>
    </source>
</evidence>
<dbReference type="PANTHER" id="PTHR42801:SF23">
    <property type="entry name" value="PEROXIREDOXIN DOT5"/>
    <property type="match status" value="1"/>
</dbReference>
<dbReference type="InterPro" id="IPR050924">
    <property type="entry name" value="Peroxiredoxin_BCP/PrxQ"/>
</dbReference>
<dbReference type="Gene3D" id="3.40.30.10">
    <property type="entry name" value="Glutaredoxin"/>
    <property type="match status" value="1"/>
</dbReference>
<evidence type="ECO:0000313" key="17">
    <source>
        <dbReference type="Proteomes" id="UP001285354"/>
    </source>
</evidence>
<comment type="catalytic activity">
    <reaction evidence="12">
        <text>a hydroperoxide + [thioredoxin]-dithiol = an alcohol + [thioredoxin]-disulfide + H2O</text>
        <dbReference type="Rhea" id="RHEA:62620"/>
        <dbReference type="Rhea" id="RHEA-COMP:10698"/>
        <dbReference type="Rhea" id="RHEA-COMP:10700"/>
        <dbReference type="ChEBI" id="CHEBI:15377"/>
        <dbReference type="ChEBI" id="CHEBI:29950"/>
        <dbReference type="ChEBI" id="CHEBI:30879"/>
        <dbReference type="ChEBI" id="CHEBI:35924"/>
        <dbReference type="ChEBI" id="CHEBI:50058"/>
        <dbReference type="EC" id="1.11.1.24"/>
    </reaction>
</comment>
<dbReference type="FunFam" id="3.40.30.10:FF:000157">
    <property type="entry name" value="DOT5p Nuclear thiol peroxidase"/>
    <property type="match status" value="1"/>
</dbReference>
<evidence type="ECO:0000256" key="2">
    <source>
        <dbReference type="ARBA" id="ARBA00011245"/>
    </source>
</evidence>
<dbReference type="GO" id="GO:0005634">
    <property type="term" value="C:nucleus"/>
    <property type="evidence" value="ECO:0007669"/>
    <property type="project" value="UniProtKB-SubCell"/>
</dbReference>
<organism evidence="16 17">
    <name type="scientific">Diplocarpon rosae</name>
    <dbReference type="NCBI Taxonomy" id="946125"/>
    <lineage>
        <taxon>Eukaryota</taxon>
        <taxon>Fungi</taxon>
        <taxon>Dikarya</taxon>
        <taxon>Ascomycota</taxon>
        <taxon>Pezizomycotina</taxon>
        <taxon>Leotiomycetes</taxon>
        <taxon>Helotiales</taxon>
        <taxon>Drepanopezizaceae</taxon>
        <taxon>Diplocarpon</taxon>
    </lineage>
</organism>
<dbReference type="Pfam" id="PF00578">
    <property type="entry name" value="AhpC-TSA"/>
    <property type="match status" value="1"/>
</dbReference>
<keyword evidence="4" id="KW-0575">Peroxidase</keyword>
<evidence type="ECO:0000256" key="4">
    <source>
        <dbReference type="ARBA" id="ARBA00022559"/>
    </source>
</evidence>
<dbReference type="GO" id="GO:0034599">
    <property type="term" value="P:cellular response to oxidative stress"/>
    <property type="evidence" value="ECO:0007669"/>
    <property type="project" value="UniProtKB-ARBA"/>
</dbReference>
<protein>
    <recommendedName>
        <fullName evidence="3">thioredoxin-dependent peroxiredoxin</fullName>
        <ecNumber evidence="3">1.11.1.24</ecNumber>
    </recommendedName>
    <alternativeName>
        <fullName evidence="13">Nuclear thiol peroxidase</fullName>
    </alternativeName>
    <alternativeName>
        <fullName evidence="10">Thioredoxin peroxidase</fullName>
    </alternativeName>
</protein>
<reference evidence="16" key="1">
    <citation type="submission" date="2023-06" db="EMBL/GenBank/DDBJ databases">
        <title>Draft genome of Marssonina rosae.</title>
        <authorList>
            <person name="Cheng Q."/>
        </authorList>
    </citation>
    <scope>NUCLEOTIDE SEQUENCE</scope>
    <source>
        <strain evidence="16">R4</strain>
    </source>
</reference>
<comment type="subunit">
    <text evidence="2">Monomer.</text>
</comment>
<comment type="subcellular location">
    <subcellularLocation>
        <location evidence="1">Nucleus</location>
    </subcellularLocation>
</comment>
<dbReference type="InterPro" id="IPR013766">
    <property type="entry name" value="Thioredoxin_domain"/>
</dbReference>
<evidence type="ECO:0000256" key="6">
    <source>
        <dbReference type="ARBA" id="ARBA00023002"/>
    </source>
</evidence>
<dbReference type="SUPFAM" id="SSF52833">
    <property type="entry name" value="Thioredoxin-like"/>
    <property type="match status" value="1"/>
</dbReference>
<keyword evidence="8" id="KW-0539">Nucleus</keyword>
<evidence type="ECO:0000256" key="14">
    <source>
        <dbReference type="SAM" id="MobiDB-lite"/>
    </source>
</evidence>
<keyword evidence="7" id="KW-1015">Disulfide bond</keyword>
<dbReference type="AlphaFoldDB" id="A0AAD9SX64"/>
<gene>
    <name evidence="16" type="ORF">QTJ16_005684</name>
</gene>
<feature type="compositionally biased region" description="Basic residues" evidence="14">
    <location>
        <begin position="1"/>
        <end position="10"/>
    </location>
</feature>
<dbReference type="Proteomes" id="UP001285354">
    <property type="component" value="Unassembled WGS sequence"/>
</dbReference>
<proteinExistence type="inferred from homology"/>
<dbReference type="PANTHER" id="PTHR42801">
    <property type="entry name" value="THIOREDOXIN-DEPENDENT PEROXIDE REDUCTASE"/>
    <property type="match status" value="1"/>
</dbReference>
<keyword evidence="5" id="KW-0049">Antioxidant</keyword>
<feature type="domain" description="Thioredoxin" evidence="15">
    <location>
        <begin position="19"/>
        <end position="206"/>
    </location>
</feature>
<comment type="caution">
    <text evidence="16">The sequence shown here is derived from an EMBL/GenBank/DDBJ whole genome shotgun (WGS) entry which is preliminary data.</text>
</comment>
<accession>A0AAD9SX64</accession>
<evidence type="ECO:0000256" key="10">
    <source>
        <dbReference type="ARBA" id="ARBA00032824"/>
    </source>
</evidence>
<dbReference type="GO" id="GO:0045454">
    <property type="term" value="P:cell redox homeostasis"/>
    <property type="evidence" value="ECO:0007669"/>
    <property type="project" value="TreeGrafter"/>
</dbReference>
<evidence type="ECO:0000256" key="7">
    <source>
        <dbReference type="ARBA" id="ARBA00023157"/>
    </source>
</evidence>
<dbReference type="InterPro" id="IPR000866">
    <property type="entry name" value="AhpC/TSA"/>
</dbReference>
<feature type="region of interest" description="Disordered" evidence="14">
    <location>
        <begin position="204"/>
        <end position="260"/>
    </location>
</feature>
<evidence type="ECO:0000256" key="1">
    <source>
        <dbReference type="ARBA" id="ARBA00004123"/>
    </source>
</evidence>
<evidence type="ECO:0000256" key="13">
    <source>
        <dbReference type="ARBA" id="ARBA00077538"/>
    </source>
</evidence>
<comment type="similarity">
    <text evidence="11">Belongs to the peroxiredoxin family. BCP/PrxQ subfamily.</text>
</comment>
<evidence type="ECO:0000256" key="12">
    <source>
        <dbReference type="ARBA" id="ARBA00049091"/>
    </source>
</evidence>
<keyword evidence="6" id="KW-0560">Oxidoreductase</keyword>
<evidence type="ECO:0000313" key="16">
    <source>
        <dbReference type="EMBL" id="KAK2625315.1"/>
    </source>
</evidence>
<name>A0AAD9SX64_9HELO</name>
<keyword evidence="9" id="KW-0676">Redox-active center</keyword>
<evidence type="ECO:0000259" key="15">
    <source>
        <dbReference type="PROSITE" id="PS51352"/>
    </source>
</evidence>
<keyword evidence="17" id="KW-1185">Reference proteome</keyword>
<dbReference type="CDD" id="cd03017">
    <property type="entry name" value="PRX_BCP"/>
    <property type="match status" value="1"/>
</dbReference>
<evidence type="ECO:0000256" key="11">
    <source>
        <dbReference type="ARBA" id="ARBA00038489"/>
    </source>
</evidence>
<dbReference type="GO" id="GO:0005737">
    <property type="term" value="C:cytoplasm"/>
    <property type="evidence" value="ECO:0007669"/>
    <property type="project" value="TreeGrafter"/>
</dbReference>
<evidence type="ECO:0000256" key="3">
    <source>
        <dbReference type="ARBA" id="ARBA00013017"/>
    </source>
</evidence>
<feature type="compositionally biased region" description="Basic and acidic residues" evidence="14">
    <location>
        <begin position="248"/>
        <end position="260"/>
    </location>
</feature>
<dbReference type="InterPro" id="IPR036249">
    <property type="entry name" value="Thioredoxin-like_sf"/>
</dbReference>
<feature type="region of interest" description="Disordered" evidence="14">
    <location>
        <begin position="1"/>
        <end position="24"/>
    </location>
</feature>
<dbReference type="EC" id="1.11.1.24" evidence="3"/>
<dbReference type="PROSITE" id="PS51352">
    <property type="entry name" value="THIOREDOXIN_2"/>
    <property type="match status" value="1"/>
</dbReference>
<evidence type="ECO:0000256" key="5">
    <source>
        <dbReference type="ARBA" id="ARBA00022862"/>
    </source>
</evidence>
<evidence type="ECO:0000256" key="8">
    <source>
        <dbReference type="ARBA" id="ARBA00023242"/>
    </source>
</evidence>
<dbReference type="EMBL" id="JAUBYV010000008">
    <property type="protein sequence ID" value="KAK2625315.1"/>
    <property type="molecule type" value="Genomic_DNA"/>
</dbReference>
<sequence length="260" mass="26618">MPRELRKRKAPASEPASAPPAKKKAPVVKAIAKVKEAVIPNSIKTNGAKSGSKVAVGDTINLEGFGGEIETNEGVKTTLKALVEESKGGVVLFTYPKASTPGCTTQVCLFRDQYESLTATGFSIFGLSRDSPKANTNFKTKQNLPYPLLCDTSSSLIGALGLKKAPASTTRGVFVVNKSGKVLASEAGGPAATVEVVKRLVTSGDAAAPPPDTSPATESKSAAPVHGTNGASLEPEADSAVQVSETSAKLDGDDAKPVVA</sequence>